<evidence type="ECO:0000256" key="1">
    <source>
        <dbReference type="SAM" id="Phobius"/>
    </source>
</evidence>
<protein>
    <submittedName>
        <fullName evidence="2">Uncharacterized protein</fullName>
    </submittedName>
</protein>
<accession>A0A928TT27</accession>
<gene>
    <name evidence="2" type="ORF">HS096_00265</name>
</gene>
<proteinExistence type="predicted"/>
<evidence type="ECO:0000313" key="3">
    <source>
        <dbReference type="Proteomes" id="UP000710385"/>
    </source>
</evidence>
<dbReference type="AlphaFoldDB" id="A0A928TT27"/>
<keyword evidence="1" id="KW-1133">Transmembrane helix</keyword>
<reference evidence="2" key="1">
    <citation type="submission" date="2020-05" db="EMBL/GenBank/DDBJ databases">
        <title>High-Quality Genomes of Partial-Nitritation/Anammox System by Hierarchical Clustering Based Hybrid Assembly.</title>
        <authorList>
            <person name="Liu L."/>
            <person name="Wang Y."/>
            <person name="Che Y."/>
            <person name="Chen Y."/>
            <person name="Xia Y."/>
            <person name="Luo R."/>
            <person name="Cheng S.H."/>
            <person name="Zheng C."/>
            <person name="Zhang T."/>
        </authorList>
    </citation>
    <scope>NUCLEOTIDE SEQUENCE</scope>
    <source>
        <strain evidence="2">H1_PAT1</strain>
    </source>
</reference>
<comment type="caution">
    <text evidence="2">The sequence shown here is derived from an EMBL/GenBank/DDBJ whole genome shotgun (WGS) entry which is preliminary data.</text>
</comment>
<name>A0A928TT27_UNCKA</name>
<keyword evidence="1" id="KW-0812">Transmembrane</keyword>
<dbReference type="Proteomes" id="UP000710385">
    <property type="component" value="Unassembled WGS sequence"/>
</dbReference>
<keyword evidence="1" id="KW-0472">Membrane</keyword>
<dbReference type="EMBL" id="JABTTY010000001">
    <property type="protein sequence ID" value="MBE7524821.1"/>
    <property type="molecule type" value="Genomic_DNA"/>
</dbReference>
<sequence>MNFRAFFAAARPGLEYTVAVAATFTLFALYPREMVLGATSGELLIVALVVISVMAGVRIQRSRPKNDGDPS</sequence>
<feature type="transmembrane region" description="Helical" evidence="1">
    <location>
        <begin position="36"/>
        <end position="57"/>
    </location>
</feature>
<organism evidence="2 3">
    <name type="scientific">candidate division WWE3 bacterium</name>
    <dbReference type="NCBI Taxonomy" id="2053526"/>
    <lineage>
        <taxon>Bacteria</taxon>
        <taxon>Katanobacteria</taxon>
    </lineage>
</organism>
<evidence type="ECO:0000313" key="2">
    <source>
        <dbReference type="EMBL" id="MBE7524821.1"/>
    </source>
</evidence>
<feature type="transmembrane region" description="Helical" evidence="1">
    <location>
        <begin position="12"/>
        <end position="30"/>
    </location>
</feature>